<evidence type="ECO:0000256" key="4">
    <source>
        <dbReference type="ARBA" id="ARBA00022692"/>
    </source>
</evidence>
<evidence type="ECO:0000256" key="2">
    <source>
        <dbReference type="ARBA" id="ARBA00008929"/>
    </source>
</evidence>
<evidence type="ECO:0000256" key="7">
    <source>
        <dbReference type="SAM" id="Phobius"/>
    </source>
</evidence>
<keyword evidence="6 7" id="KW-0472">Membrane</keyword>
<dbReference type="Proteomes" id="UP000297597">
    <property type="component" value="Unassembled WGS sequence"/>
</dbReference>
<reference evidence="8 9" key="1">
    <citation type="journal article" date="2018" name="Environ. Microbiol.">
        <title>Novel energy conservation strategies and behaviour of Pelotomaculum schinkii driving syntrophic propionate catabolism.</title>
        <authorList>
            <person name="Hidalgo-Ahumada C.A.P."/>
            <person name="Nobu M.K."/>
            <person name="Narihiro T."/>
            <person name="Tamaki H."/>
            <person name="Liu W.T."/>
            <person name="Kamagata Y."/>
            <person name="Stams A.J.M."/>
            <person name="Imachi H."/>
            <person name="Sousa D.Z."/>
        </authorList>
    </citation>
    <scope>NUCLEOTIDE SEQUENCE [LARGE SCALE GENOMIC DNA]</scope>
    <source>
        <strain evidence="8 9">MGP</strain>
    </source>
</reference>
<feature type="transmembrane region" description="Helical" evidence="7">
    <location>
        <begin position="198"/>
        <end position="221"/>
    </location>
</feature>
<feature type="transmembrane region" description="Helical" evidence="7">
    <location>
        <begin position="117"/>
        <end position="139"/>
    </location>
</feature>
<dbReference type="GO" id="GO:0009061">
    <property type="term" value="P:anaerobic respiration"/>
    <property type="evidence" value="ECO:0007669"/>
    <property type="project" value="TreeGrafter"/>
</dbReference>
<proteinExistence type="inferred from homology"/>
<dbReference type="RefSeq" id="WP_134214220.1">
    <property type="nucleotide sequence ID" value="NZ_QFFZ01000027.1"/>
</dbReference>
<dbReference type="InterPro" id="IPR051817">
    <property type="entry name" value="FDH_cytochrome_b556_subunit"/>
</dbReference>
<feature type="transmembrane region" description="Helical" evidence="7">
    <location>
        <begin position="305"/>
        <end position="322"/>
    </location>
</feature>
<evidence type="ECO:0000256" key="5">
    <source>
        <dbReference type="ARBA" id="ARBA00022989"/>
    </source>
</evidence>
<protein>
    <submittedName>
        <fullName evidence="8">Putative Ni/Fe-hydrogenase 2 b-type cytochrome subunit</fullName>
    </submittedName>
</protein>
<feature type="transmembrane region" description="Helical" evidence="7">
    <location>
        <begin position="48"/>
        <end position="75"/>
    </location>
</feature>
<feature type="transmembrane region" description="Helical" evidence="7">
    <location>
        <begin position="16"/>
        <end position="36"/>
    </location>
</feature>
<dbReference type="PANTHER" id="PTHR30074">
    <property type="entry name" value="FORMATE DEHYDROGENASE, NITRATE-INDUCIBLE, CYTOCHROME B556 FDN SUBUNIT"/>
    <property type="match status" value="1"/>
</dbReference>
<dbReference type="InterPro" id="IPR005614">
    <property type="entry name" value="NrfD-like"/>
</dbReference>
<keyword evidence="3" id="KW-1003">Cell membrane</keyword>
<dbReference type="PANTHER" id="PTHR30074:SF4">
    <property type="entry name" value="NI_FE-HYDROGENASE 2 B-TYPE CYTOCHROME SUBUNIT-RELATED"/>
    <property type="match status" value="1"/>
</dbReference>
<feature type="transmembrane region" description="Helical" evidence="7">
    <location>
        <begin position="279"/>
        <end position="298"/>
    </location>
</feature>
<name>A0A4Y7RNK8_9FIRM</name>
<evidence type="ECO:0000256" key="3">
    <source>
        <dbReference type="ARBA" id="ARBA00022475"/>
    </source>
</evidence>
<dbReference type="EMBL" id="QFFZ01000027">
    <property type="protein sequence ID" value="TEB10386.1"/>
    <property type="molecule type" value="Genomic_DNA"/>
</dbReference>
<evidence type="ECO:0000256" key="6">
    <source>
        <dbReference type="ARBA" id="ARBA00023136"/>
    </source>
</evidence>
<gene>
    <name evidence="8" type="primary">hybB_3</name>
    <name evidence="8" type="ORF">Pmgp_02398</name>
</gene>
<evidence type="ECO:0000256" key="1">
    <source>
        <dbReference type="ARBA" id="ARBA00004651"/>
    </source>
</evidence>
<keyword evidence="5 7" id="KW-1133">Transmembrane helix</keyword>
<sequence>MENKNWSFRVTGFRKLLILFVIIAAIASLYRFIYGLGSVTNMSDQWPWGLWIGFDLLCGIALAGGGFSTALIVHVLHKDKYLPVARAALLTSLLGYIIALVGLFLDIGRWYNFWRPFFYWGYHSVLFEVFWCIALYTTVQVLEFGDIFFEKVHCPSLKRILSATMPFWLIIGIVLPTLHQSSLGSLYIVAVNRLNPLWWSMIIPFFFVWSAFFLGPAMVTIEGTLAARTYGREPEQPVFSSLTKVTLWMMIIYFIVKIVDLNYRGVFSNAFDGSYESNMFLTEMIVFVLLPIFMYAVPGIRNKQWGVLTASILVVAGVVFNRMNVVFTGMAKSAGGHYFPTIWEFLITIGMWSALVLLYCFIVENFPILTKEEHVSHGSGLGSKTGIHA</sequence>
<comment type="caution">
    <text evidence="8">The sequence shown here is derived from an EMBL/GenBank/DDBJ whole genome shotgun (WGS) entry which is preliminary data.</text>
</comment>
<dbReference type="AlphaFoldDB" id="A0A4Y7RNK8"/>
<organism evidence="8 9">
    <name type="scientific">Pelotomaculum propionicicum</name>
    <dbReference type="NCBI Taxonomy" id="258475"/>
    <lineage>
        <taxon>Bacteria</taxon>
        <taxon>Bacillati</taxon>
        <taxon>Bacillota</taxon>
        <taxon>Clostridia</taxon>
        <taxon>Eubacteriales</taxon>
        <taxon>Desulfotomaculaceae</taxon>
        <taxon>Pelotomaculum</taxon>
    </lineage>
</organism>
<dbReference type="OrthoDB" id="9768158at2"/>
<feature type="transmembrane region" description="Helical" evidence="7">
    <location>
        <begin position="342"/>
        <end position="362"/>
    </location>
</feature>
<comment type="similarity">
    <text evidence="2">Belongs to the NrfD family.</text>
</comment>
<dbReference type="GO" id="GO:0005886">
    <property type="term" value="C:plasma membrane"/>
    <property type="evidence" value="ECO:0007669"/>
    <property type="project" value="UniProtKB-SubCell"/>
</dbReference>
<keyword evidence="4 7" id="KW-0812">Transmembrane</keyword>
<feature type="transmembrane region" description="Helical" evidence="7">
    <location>
        <begin position="160"/>
        <end position="178"/>
    </location>
</feature>
<dbReference type="Pfam" id="PF03916">
    <property type="entry name" value="NrfD"/>
    <property type="match status" value="1"/>
</dbReference>
<evidence type="ECO:0000313" key="8">
    <source>
        <dbReference type="EMBL" id="TEB10386.1"/>
    </source>
</evidence>
<evidence type="ECO:0000313" key="9">
    <source>
        <dbReference type="Proteomes" id="UP000297597"/>
    </source>
</evidence>
<accession>A0A4Y7RNK8</accession>
<feature type="transmembrane region" description="Helical" evidence="7">
    <location>
        <begin position="242"/>
        <end position="259"/>
    </location>
</feature>
<comment type="subcellular location">
    <subcellularLocation>
        <location evidence="1">Cell membrane</location>
        <topology evidence="1">Multi-pass membrane protein</topology>
    </subcellularLocation>
</comment>
<keyword evidence="9" id="KW-1185">Reference proteome</keyword>
<feature type="transmembrane region" description="Helical" evidence="7">
    <location>
        <begin position="87"/>
        <end position="105"/>
    </location>
</feature>